<feature type="compositionally biased region" description="Low complexity" evidence="3">
    <location>
        <begin position="13"/>
        <end position="31"/>
    </location>
</feature>
<reference evidence="6 7" key="1">
    <citation type="submission" date="2024-06" db="EMBL/GenBank/DDBJ databases">
        <title>Complete genome of Phlyctema vagabunda strain 19-DSS-EL-015.</title>
        <authorList>
            <person name="Fiorenzani C."/>
        </authorList>
    </citation>
    <scope>NUCLEOTIDE SEQUENCE [LARGE SCALE GENOMIC DNA]</scope>
    <source>
        <strain evidence="6 7">19-DSS-EL-015</strain>
    </source>
</reference>
<comment type="caution">
    <text evidence="6">The sequence shown here is derived from an EMBL/GenBank/DDBJ whole genome shotgun (WGS) entry which is preliminary data.</text>
</comment>
<dbReference type="InterPro" id="IPR010422">
    <property type="entry name" value="Ccdc124/Oxs1"/>
</dbReference>
<dbReference type="Pfam" id="PF22048">
    <property type="entry name" value="LSO1_2-like"/>
    <property type="match status" value="1"/>
</dbReference>
<protein>
    <recommendedName>
        <fullName evidence="8">DUF1014 domain-containing protein</fullName>
    </recommendedName>
</protein>
<evidence type="ECO:0000256" key="3">
    <source>
        <dbReference type="SAM" id="MobiDB-lite"/>
    </source>
</evidence>
<evidence type="ECO:0000259" key="4">
    <source>
        <dbReference type="Pfam" id="PF06244"/>
    </source>
</evidence>
<evidence type="ECO:0000256" key="1">
    <source>
        <dbReference type="ARBA" id="ARBA00008296"/>
    </source>
</evidence>
<dbReference type="PANTHER" id="PTHR21680">
    <property type="entry name" value="COILED-COIL DOMAIN-CONTAINING PROTEIN 124"/>
    <property type="match status" value="1"/>
</dbReference>
<evidence type="ECO:0008006" key="8">
    <source>
        <dbReference type="Google" id="ProtNLM"/>
    </source>
</evidence>
<accession>A0ABR4PD96</accession>
<gene>
    <name evidence="6" type="ORF">PVAG01_07577</name>
</gene>
<evidence type="ECO:0000313" key="6">
    <source>
        <dbReference type="EMBL" id="KAL3421132.1"/>
    </source>
</evidence>
<evidence type="ECO:0000313" key="7">
    <source>
        <dbReference type="Proteomes" id="UP001629113"/>
    </source>
</evidence>
<dbReference type="Proteomes" id="UP001629113">
    <property type="component" value="Unassembled WGS sequence"/>
</dbReference>
<feature type="compositionally biased region" description="Basic and acidic residues" evidence="3">
    <location>
        <begin position="51"/>
        <end position="83"/>
    </location>
</feature>
<evidence type="ECO:0000259" key="5">
    <source>
        <dbReference type="Pfam" id="PF22048"/>
    </source>
</evidence>
<keyword evidence="7" id="KW-1185">Reference proteome</keyword>
<keyword evidence="2" id="KW-0175">Coiled coil</keyword>
<feature type="compositionally biased region" description="Basic and acidic residues" evidence="3">
    <location>
        <begin position="1"/>
        <end position="12"/>
    </location>
</feature>
<feature type="region of interest" description="Disordered" evidence="3">
    <location>
        <begin position="1"/>
        <end position="119"/>
    </location>
</feature>
<name>A0ABR4PD96_9HELO</name>
<dbReference type="PANTHER" id="PTHR21680:SF0">
    <property type="entry name" value="COILED-COIL DOMAIN-CONTAINING PROTEIN 124"/>
    <property type="match status" value="1"/>
</dbReference>
<proteinExistence type="inferred from homology"/>
<feature type="compositionally biased region" description="Basic and acidic residues" evidence="3">
    <location>
        <begin position="175"/>
        <end position="189"/>
    </location>
</feature>
<feature type="domain" description="LSO1/LSO2" evidence="5">
    <location>
        <begin position="11"/>
        <end position="78"/>
    </location>
</feature>
<sequence length="224" mass="24277">MAGKKAAGENTKKVAGNAKKAEAAAQKAAVENNKKAAVEDEEWGKGAKNSAKKEAEAAKKAEQARKKAEKDALLAAEEKDARAAPKNTKTAVKKTASRGLDLSQLDDTPARPAGSLNASGIDNALDALSLTASDGVGKIDKHPERRFKAAYAAFEERRLKEMEDDGSGQGLRQNQKKDKIRKEFERSEENPFNQVSARYDASKDEVRELKEAEKAKIEARLGQK</sequence>
<dbReference type="Pfam" id="PF06244">
    <property type="entry name" value="Ccdc124"/>
    <property type="match status" value="1"/>
</dbReference>
<feature type="region of interest" description="Disordered" evidence="3">
    <location>
        <begin position="160"/>
        <end position="203"/>
    </location>
</feature>
<dbReference type="EMBL" id="JBFCZG010000006">
    <property type="protein sequence ID" value="KAL3421132.1"/>
    <property type="molecule type" value="Genomic_DNA"/>
</dbReference>
<evidence type="ECO:0000256" key="2">
    <source>
        <dbReference type="ARBA" id="ARBA00023054"/>
    </source>
</evidence>
<dbReference type="InterPro" id="IPR054413">
    <property type="entry name" value="LSO1/2"/>
</dbReference>
<dbReference type="InterPro" id="IPR054414">
    <property type="entry name" value="Ccdc124/Oxs1_C"/>
</dbReference>
<comment type="similarity">
    <text evidence="1">Belongs to the CCDC124 family.</text>
</comment>
<organism evidence="6 7">
    <name type="scientific">Phlyctema vagabunda</name>
    <dbReference type="NCBI Taxonomy" id="108571"/>
    <lineage>
        <taxon>Eukaryota</taxon>
        <taxon>Fungi</taxon>
        <taxon>Dikarya</taxon>
        <taxon>Ascomycota</taxon>
        <taxon>Pezizomycotina</taxon>
        <taxon>Leotiomycetes</taxon>
        <taxon>Helotiales</taxon>
        <taxon>Dermateaceae</taxon>
        <taxon>Phlyctema</taxon>
    </lineage>
</organism>
<feature type="domain" description="Coiled-coil" evidence="4">
    <location>
        <begin position="114"/>
        <end position="194"/>
    </location>
</feature>